<accession>A0AA40EQX5</accession>
<evidence type="ECO:0000259" key="2">
    <source>
        <dbReference type="Pfam" id="PF22936"/>
    </source>
</evidence>
<feature type="domain" description="Retrovirus-related Pol polyprotein from transposon TNT 1-94-like beta-barrel" evidence="2">
    <location>
        <begin position="14"/>
        <end position="93"/>
    </location>
</feature>
<gene>
    <name evidence="3" type="ORF">B0T18DRAFT_448435</name>
</gene>
<keyword evidence="4" id="KW-1185">Reference proteome</keyword>
<evidence type="ECO:0000313" key="3">
    <source>
        <dbReference type="EMBL" id="KAK0743843.1"/>
    </source>
</evidence>
<dbReference type="Proteomes" id="UP001172155">
    <property type="component" value="Unassembled WGS sequence"/>
</dbReference>
<proteinExistence type="predicted"/>
<dbReference type="InterPro" id="IPR054722">
    <property type="entry name" value="PolX-like_BBD"/>
</dbReference>
<comment type="caution">
    <text evidence="3">The sequence shown here is derived from an EMBL/GenBank/DDBJ whole genome shotgun (WGS) entry which is preliminary data.</text>
</comment>
<evidence type="ECO:0000256" key="1">
    <source>
        <dbReference type="SAM" id="MobiDB-lite"/>
    </source>
</evidence>
<dbReference type="AlphaFoldDB" id="A0AA40EQX5"/>
<organism evidence="3 4">
    <name type="scientific">Schizothecium vesticola</name>
    <dbReference type="NCBI Taxonomy" id="314040"/>
    <lineage>
        <taxon>Eukaryota</taxon>
        <taxon>Fungi</taxon>
        <taxon>Dikarya</taxon>
        <taxon>Ascomycota</taxon>
        <taxon>Pezizomycotina</taxon>
        <taxon>Sordariomycetes</taxon>
        <taxon>Sordariomycetidae</taxon>
        <taxon>Sordariales</taxon>
        <taxon>Schizotheciaceae</taxon>
        <taxon>Schizothecium</taxon>
    </lineage>
</organism>
<protein>
    <recommendedName>
        <fullName evidence="2">Retrovirus-related Pol polyprotein from transposon TNT 1-94-like beta-barrel domain-containing protein</fullName>
    </recommendedName>
</protein>
<dbReference type="Pfam" id="PF22936">
    <property type="entry name" value="Pol_BBD"/>
    <property type="match status" value="1"/>
</dbReference>
<evidence type="ECO:0000313" key="4">
    <source>
        <dbReference type="Proteomes" id="UP001172155"/>
    </source>
</evidence>
<dbReference type="EMBL" id="JAUKUD010000005">
    <property type="protein sequence ID" value="KAK0743843.1"/>
    <property type="molecule type" value="Genomic_DNA"/>
</dbReference>
<reference evidence="3" key="1">
    <citation type="submission" date="2023-06" db="EMBL/GenBank/DDBJ databases">
        <title>Genome-scale phylogeny and comparative genomics of the fungal order Sordariales.</title>
        <authorList>
            <consortium name="Lawrence Berkeley National Laboratory"/>
            <person name="Hensen N."/>
            <person name="Bonometti L."/>
            <person name="Westerberg I."/>
            <person name="Brannstrom I.O."/>
            <person name="Guillou S."/>
            <person name="Cros-Aarteil S."/>
            <person name="Calhoun S."/>
            <person name="Haridas S."/>
            <person name="Kuo A."/>
            <person name="Mondo S."/>
            <person name="Pangilinan J."/>
            <person name="Riley R."/>
            <person name="LaButti K."/>
            <person name="Andreopoulos B."/>
            <person name="Lipzen A."/>
            <person name="Chen C."/>
            <person name="Yanf M."/>
            <person name="Daum C."/>
            <person name="Ng V."/>
            <person name="Clum A."/>
            <person name="Steindorff A."/>
            <person name="Ohm R."/>
            <person name="Martin F."/>
            <person name="Silar P."/>
            <person name="Natvig D."/>
            <person name="Lalanne C."/>
            <person name="Gautier V."/>
            <person name="Ament-velasquez S.L."/>
            <person name="Kruys A."/>
            <person name="Hutchinson M.I."/>
            <person name="Powell A.J."/>
            <person name="Barry K."/>
            <person name="Miller A.N."/>
            <person name="Grigoriev I.V."/>
            <person name="Debuchy R."/>
            <person name="Gladieux P."/>
            <person name="Thoren M.H."/>
            <person name="Johannesson H."/>
        </authorList>
    </citation>
    <scope>NUCLEOTIDE SEQUENCE</scope>
    <source>
        <strain evidence="3">SMH3187-1</strain>
    </source>
</reference>
<dbReference type="PANTHER" id="PTHR40628">
    <property type="entry name" value="CHROMO DOMAIN-CONTAINING PROTEIN"/>
    <property type="match status" value="1"/>
</dbReference>
<feature type="region of interest" description="Disordered" evidence="1">
    <location>
        <begin position="173"/>
        <end position="196"/>
    </location>
</feature>
<sequence length="196" mass="20983">MAAPGAAPGLCPDWVLATSSNVHVARDRGWFSTYTPFPTFATPYMTSRPMEVLGVGDVHIPVKLFPTGSGPEAHGTLHLRNVLHIPVGVCNLVGSPGTGDYDEVEFQFGDDKQDVAITGQGGRRLGYFESRRPWVLKLSGPPTGPVVGPSTLDPEKIYSIKVTWPESERQRWATAQAGHLGGGKADAALSAPYTEE</sequence>
<dbReference type="PANTHER" id="PTHR40628:SF1">
    <property type="entry name" value="CHROMO DOMAIN-CONTAINING PROTEIN"/>
    <property type="match status" value="1"/>
</dbReference>
<name>A0AA40EQX5_9PEZI</name>